<dbReference type="InterPro" id="IPR055414">
    <property type="entry name" value="LRR_R13L4/SHOC2-like"/>
</dbReference>
<dbReference type="Pfam" id="PF00560">
    <property type="entry name" value="LRR_1"/>
    <property type="match status" value="1"/>
</dbReference>
<dbReference type="RefSeq" id="XP_065659772.1">
    <property type="nucleotide sequence ID" value="XM_065803700.1"/>
</dbReference>
<dbReference type="PANTHER" id="PTHR48051:SF1">
    <property type="entry name" value="RAS SUPPRESSOR PROTEIN 1"/>
    <property type="match status" value="1"/>
</dbReference>
<dbReference type="PANTHER" id="PTHR48051">
    <property type="match status" value="1"/>
</dbReference>
<feature type="domain" description="Disease resistance R13L4/SHOC-2-like LRR" evidence="3">
    <location>
        <begin position="332"/>
        <end position="411"/>
    </location>
</feature>
<dbReference type="PROSITE" id="PS51450">
    <property type="entry name" value="LRR"/>
    <property type="match status" value="1"/>
</dbReference>
<accession>A0ABM4CDL6</accession>
<sequence>MEEVMEEVQNLFETFKNDESCFELDISSYDIEEIPYSLFNLPTNRLKFLILDHNILTSLPFDINKLVMLRKLSIVGNELTELSHSFSSLLCLEELNLNENLLTVLPSDIGKLQSLQIFSAIGNNLRSLPPSITQLESLKELHLDENKISYLPSKFSGLKSLIVLDILNNCLEELPIDIGSVKTLQILNCNGNLLRSLPDSFSNLLSLKFLDLGSNNIDELPETLSCAKTIEKLFLENNMLKIVPLWFHELQNLEELSIHDNELQHQPFDNLFCKSCLKLKKLEAGANFIFSLPPHFGSLTNLDYLHLGSTKNELERSHFQNGNWITTLPDSFCELFKLKKLNINENQIELLPLQFGELKSLTWLDLGQNMLRVLPPSFCELTNLEFLQLSKNMLMELPENFGNLKNLKDLRLDNNCLKKLPISIENVLGLQCLDLFHNNLTEMPMFVFKLKKIIRLDLDQNLFQLSIANVPKILPSDNYPVRDPSLKDNWRGKSRYKKMSENVIDFKYPENEGENDTQKEIEWNFNALQNAMRQGTAMWRSHSNAEPRELFSRDRKTEVSNDEWIAMNFNVLLANKNKPKVSNPDEEDWDSEIENNKNYNSVINVCSMREAVNSNIIDDFQNSVNRYPPACQAYTSVASYDSFVYKKCEQLKVVSKNFKSFEVIEGQFDDC</sequence>
<evidence type="ECO:0000313" key="4">
    <source>
        <dbReference type="Proteomes" id="UP001652625"/>
    </source>
</evidence>
<proteinExistence type="predicted"/>
<evidence type="ECO:0000259" key="3">
    <source>
        <dbReference type="Pfam" id="PF23598"/>
    </source>
</evidence>
<dbReference type="GeneID" id="101236247"/>
<organism evidence="4 5">
    <name type="scientific">Hydra vulgaris</name>
    <name type="common">Hydra</name>
    <name type="synonym">Hydra attenuata</name>
    <dbReference type="NCBI Taxonomy" id="6087"/>
    <lineage>
        <taxon>Eukaryota</taxon>
        <taxon>Metazoa</taxon>
        <taxon>Cnidaria</taxon>
        <taxon>Hydrozoa</taxon>
        <taxon>Hydroidolina</taxon>
        <taxon>Anthoathecata</taxon>
        <taxon>Aplanulata</taxon>
        <taxon>Hydridae</taxon>
        <taxon>Hydra</taxon>
    </lineage>
</organism>
<feature type="domain" description="Disease resistance R13L4/SHOC-2-like LRR" evidence="3">
    <location>
        <begin position="88"/>
        <end position="167"/>
    </location>
</feature>
<dbReference type="SMART" id="SM00365">
    <property type="entry name" value="LRR_SD22"/>
    <property type="match status" value="4"/>
</dbReference>
<evidence type="ECO:0000313" key="5">
    <source>
        <dbReference type="RefSeq" id="XP_065659772.1"/>
    </source>
</evidence>
<dbReference type="SMART" id="SM00369">
    <property type="entry name" value="LRR_TYP"/>
    <property type="match status" value="12"/>
</dbReference>
<reference evidence="5" key="1">
    <citation type="submission" date="2025-08" db="UniProtKB">
        <authorList>
            <consortium name="RefSeq"/>
        </authorList>
    </citation>
    <scope>IDENTIFICATION</scope>
</reference>
<gene>
    <name evidence="5" type="primary">LOC101236247</name>
</gene>
<dbReference type="SMART" id="SM00364">
    <property type="entry name" value="LRR_BAC"/>
    <property type="match status" value="11"/>
</dbReference>
<evidence type="ECO:0000256" key="2">
    <source>
        <dbReference type="ARBA" id="ARBA00022737"/>
    </source>
</evidence>
<evidence type="ECO:0000256" key="1">
    <source>
        <dbReference type="ARBA" id="ARBA00022614"/>
    </source>
</evidence>
<dbReference type="InterPro" id="IPR001611">
    <property type="entry name" value="Leu-rich_rpt"/>
</dbReference>
<dbReference type="InterPro" id="IPR050216">
    <property type="entry name" value="LRR_domain-containing"/>
</dbReference>
<keyword evidence="4" id="KW-1185">Reference proteome</keyword>
<dbReference type="Gene3D" id="3.80.10.10">
    <property type="entry name" value="Ribonuclease Inhibitor"/>
    <property type="match status" value="4"/>
</dbReference>
<keyword evidence="1" id="KW-0433">Leucine-rich repeat</keyword>
<dbReference type="SUPFAM" id="SSF52058">
    <property type="entry name" value="L domain-like"/>
    <property type="match status" value="2"/>
</dbReference>
<keyword evidence="2" id="KW-0677">Repeat</keyword>
<dbReference type="InterPro" id="IPR003591">
    <property type="entry name" value="Leu-rich_rpt_typical-subtyp"/>
</dbReference>
<dbReference type="Pfam" id="PF23598">
    <property type="entry name" value="LRR_14"/>
    <property type="match status" value="2"/>
</dbReference>
<dbReference type="InterPro" id="IPR032675">
    <property type="entry name" value="LRR_dom_sf"/>
</dbReference>
<dbReference type="Proteomes" id="UP001652625">
    <property type="component" value="Chromosome 08"/>
</dbReference>
<protein>
    <submittedName>
        <fullName evidence="5">Leucine-rich repeat protein lrrA isoform X2</fullName>
    </submittedName>
</protein>
<name>A0ABM4CDL6_HYDVU</name>